<keyword evidence="2" id="KW-0614">Plasmid</keyword>
<feature type="domain" description="Antitoxin Xre/MbcA/ParS-like toxin-binding" evidence="1">
    <location>
        <begin position="26"/>
        <end position="74"/>
    </location>
</feature>
<organism evidence="2 3">
    <name type="scientific">Azospirillum brasilense</name>
    <dbReference type="NCBI Taxonomy" id="192"/>
    <lineage>
        <taxon>Bacteria</taxon>
        <taxon>Pseudomonadati</taxon>
        <taxon>Pseudomonadota</taxon>
        <taxon>Alphaproteobacteria</taxon>
        <taxon>Rhodospirillales</taxon>
        <taxon>Azospirillaceae</taxon>
        <taxon>Azospirillum</taxon>
    </lineage>
</organism>
<geneLocation type="plasmid" evidence="2">
    <name>unnamed</name>
</geneLocation>
<protein>
    <recommendedName>
        <fullName evidence="1">Antitoxin Xre/MbcA/ParS-like toxin-binding domain-containing protein</fullName>
    </recommendedName>
</protein>
<accession>A0A235HBE6</accession>
<sequence length="80" mass="9307">MGDEMTPDDFLPPDARARFDRIRATAREVFGDDYKARDFLVRPHPQLESRRPMALLLTEGDEGVRRVQDILRSHRTAAKR</sequence>
<gene>
    <name evidence="2" type="ORF">CHT98_18275</name>
</gene>
<dbReference type="Proteomes" id="UP000215367">
    <property type="component" value="Unassembled WGS sequence"/>
</dbReference>
<reference evidence="2 3" key="1">
    <citation type="submission" date="2017-07" db="EMBL/GenBank/DDBJ databases">
        <title>Whole genome sequence of Azospirillum brasilense 2A1, a potential biofertilizer strain.</title>
        <authorList>
            <person name="Fontana C.A."/>
            <person name="Toffoli L.M."/>
            <person name="Salazar S.M."/>
            <person name="Puglisi E."/>
            <person name="Pedraza R."/>
            <person name="Bassi D."/>
            <person name="Cocconcelli P.S."/>
        </authorList>
    </citation>
    <scope>NUCLEOTIDE SEQUENCE [LARGE SCALE GENOMIC DNA]</scope>
    <source>
        <strain evidence="2 3">2A1</strain>
        <plasmid evidence="2">unnamed</plasmid>
    </source>
</reference>
<name>A0A235HBE6_AZOBR</name>
<dbReference type="AlphaFoldDB" id="A0A235HBE6"/>
<comment type="caution">
    <text evidence="2">The sequence shown here is derived from an EMBL/GenBank/DDBJ whole genome shotgun (WGS) entry which is preliminary data.</text>
</comment>
<evidence type="ECO:0000259" key="1">
    <source>
        <dbReference type="Pfam" id="PF09722"/>
    </source>
</evidence>
<dbReference type="EMBL" id="NOWT01000018">
    <property type="protein sequence ID" value="OYD82843.1"/>
    <property type="molecule type" value="Genomic_DNA"/>
</dbReference>
<evidence type="ECO:0000313" key="2">
    <source>
        <dbReference type="EMBL" id="OYD82843.1"/>
    </source>
</evidence>
<proteinExistence type="predicted"/>
<evidence type="ECO:0000313" key="3">
    <source>
        <dbReference type="Proteomes" id="UP000215367"/>
    </source>
</evidence>
<dbReference type="RefSeq" id="WP_094304930.1">
    <property type="nucleotide sequence ID" value="NZ_NOWT01000018.1"/>
</dbReference>
<dbReference type="InterPro" id="IPR024467">
    <property type="entry name" value="Xre/MbcA/ParS-like_toxin-bd"/>
</dbReference>
<dbReference type="Pfam" id="PF09722">
    <property type="entry name" value="Xre_MbcA_ParS_C"/>
    <property type="match status" value="1"/>
</dbReference>